<dbReference type="Gene3D" id="3.30.1360.120">
    <property type="entry name" value="Probable tRNA modification gtpase trme, domain 1"/>
    <property type="match status" value="1"/>
</dbReference>
<dbReference type="GO" id="GO:0016226">
    <property type="term" value="P:iron-sulfur cluster assembly"/>
    <property type="evidence" value="ECO:0007669"/>
    <property type="project" value="TreeGrafter"/>
</dbReference>
<feature type="compositionally biased region" description="Basic and acidic residues" evidence="4">
    <location>
        <begin position="531"/>
        <end position="541"/>
    </location>
</feature>
<dbReference type="PANTHER" id="PTHR22602">
    <property type="entry name" value="TRANSFERASE CAF17, MITOCHONDRIAL-RELATED"/>
    <property type="match status" value="1"/>
</dbReference>
<comment type="caution">
    <text evidence="5">The sequence shown here is derived from an EMBL/GenBank/DDBJ whole genome shotgun (WGS) entry which is preliminary data.</text>
</comment>
<dbReference type="NCBIfam" id="TIGR03317">
    <property type="entry name" value="ygfZ_signature"/>
    <property type="match status" value="1"/>
</dbReference>
<gene>
    <name evidence="5" type="ORF">BaOVIS_030910</name>
</gene>
<keyword evidence="2" id="KW-0809">Transit peptide</keyword>
<accession>A0A9W5TCG5</accession>
<evidence type="ECO:0000313" key="5">
    <source>
        <dbReference type="EMBL" id="GFE55687.1"/>
    </source>
</evidence>
<keyword evidence="3" id="KW-0496">Mitochondrion</keyword>
<organism evidence="5 6">
    <name type="scientific">Babesia ovis</name>
    <dbReference type="NCBI Taxonomy" id="5869"/>
    <lineage>
        <taxon>Eukaryota</taxon>
        <taxon>Sar</taxon>
        <taxon>Alveolata</taxon>
        <taxon>Apicomplexa</taxon>
        <taxon>Aconoidasida</taxon>
        <taxon>Piroplasmida</taxon>
        <taxon>Babesiidae</taxon>
        <taxon>Babesia</taxon>
    </lineage>
</organism>
<proteinExistence type="predicted"/>
<dbReference type="SUPFAM" id="SSF103025">
    <property type="entry name" value="Folate-binding domain"/>
    <property type="match status" value="1"/>
</dbReference>
<sequence length="572" mass="64189">MVLGRLVGRALFTLSGPDSFTFLQGLTSSDISVLNKCNSKLLGTLFLGSDGRILSEGLLCRHGDMYLVETGTGNLDTLSNIFKRRKVSSKIEYKLEPNYAVYGYTPRELLLSVTDGLQTAVANESHQAPDFTSDLPLLSRKYSFDGPINGVHDLTAVHRLHLALNGLGLTLVNELKCLKILPQDMSLHKMGFVSQNKGCYVGQEIMNRVFNGTLTHKYQMKYILHRDHFDIPPKVDPMSPYFTTTTFYRTLTNHFGGAQAGSIITNLVRVSTKEVAHVELEAKVLPVIYYSTGFGLALVPRRGFDKPTIGYNPLKQVFTSLVHFCLPEKHIERDQVEDIAPVEFGNKQGTRISRAPHYDVDEGKYEDDVNEIATSFVTLLEEEGFNFEDANDLGTLASFLETVTGGEIAPKSKASRFLEMLKQGSASLLNSTKEYAQKHAKSAIREGVKILLTAFLKKSLPAFEEVYENALQSIPIGIRITYAPMAYSLWNQLFKKFKIDLPEDFNVERFICKTMTKEQCDGVIRRIKSKIDSEKKSKESNQLRGGSKGKKHDEDDDEEEEDNDDDLNFMDL</sequence>
<dbReference type="Gene3D" id="2.40.30.160">
    <property type="match status" value="1"/>
</dbReference>
<dbReference type="GO" id="GO:0016874">
    <property type="term" value="F:ligase activity"/>
    <property type="evidence" value="ECO:0007669"/>
    <property type="project" value="UniProtKB-KW"/>
</dbReference>
<keyword evidence="5" id="KW-0436">Ligase</keyword>
<feature type="compositionally biased region" description="Acidic residues" evidence="4">
    <location>
        <begin position="554"/>
        <end position="572"/>
    </location>
</feature>
<comment type="subcellular location">
    <subcellularLocation>
        <location evidence="1">Mitochondrion</location>
    </subcellularLocation>
</comment>
<dbReference type="PANTHER" id="PTHR22602:SF0">
    <property type="entry name" value="TRANSFERASE CAF17, MITOCHONDRIAL-RELATED"/>
    <property type="match status" value="1"/>
</dbReference>
<dbReference type="GO" id="GO:0005759">
    <property type="term" value="C:mitochondrial matrix"/>
    <property type="evidence" value="ECO:0007669"/>
    <property type="project" value="TreeGrafter"/>
</dbReference>
<feature type="region of interest" description="Disordered" evidence="4">
    <location>
        <begin position="531"/>
        <end position="572"/>
    </location>
</feature>
<evidence type="ECO:0000313" key="6">
    <source>
        <dbReference type="Proteomes" id="UP001057455"/>
    </source>
</evidence>
<reference evidence="5" key="1">
    <citation type="submission" date="2019-12" db="EMBL/GenBank/DDBJ databases">
        <title>Genome sequence of Babesia ovis.</title>
        <authorList>
            <person name="Yamagishi J."/>
            <person name="Sevinc F."/>
            <person name="Xuan X."/>
        </authorList>
    </citation>
    <scope>NUCLEOTIDE SEQUENCE</scope>
    <source>
        <strain evidence="5">Selcuk</strain>
    </source>
</reference>
<dbReference type="InterPro" id="IPR045179">
    <property type="entry name" value="YgfZ/GcvT"/>
</dbReference>
<dbReference type="InterPro" id="IPR027266">
    <property type="entry name" value="TrmE/GcvT-like"/>
</dbReference>
<evidence type="ECO:0000256" key="4">
    <source>
        <dbReference type="SAM" id="MobiDB-lite"/>
    </source>
</evidence>
<dbReference type="Proteomes" id="UP001057455">
    <property type="component" value="Unassembled WGS sequence"/>
</dbReference>
<keyword evidence="6" id="KW-1185">Reference proteome</keyword>
<dbReference type="AlphaFoldDB" id="A0A9W5TCG5"/>
<evidence type="ECO:0000256" key="3">
    <source>
        <dbReference type="ARBA" id="ARBA00023128"/>
    </source>
</evidence>
<name>A0A9W5TCG5_BABOV</name>
<dbReference type="EMBL" id="BLIY01000024">
    <property type="protein sequence ID" value="GFE55687.1"/>
    <property type="molecule type" value="Genomic_DNA"/>
</dbReference>
<evidence type="ECO:0000256" key="2">
    <source>
        <dbReference type="ARBA" id="ARBA00022946"/>
    </source>
</evidence>
<evidence type="ECO:0000256" key="1">
    <source>
        <dbReference type="ARBA" id="ARBA00004173"/>
    </source>
</evidence>
<dbReference type="OrthoDB" id="191995at2759"/>
<protein>
    <submittedName>
        <fullName evidence="5">Long-chain fatty acid ligase, putative</fullName>
    </submittedName>
</protein>
<dbReference type="InterPro" id="IPR017703">
    <property type="entry name" value="YgfZ/GCV_T_CS"/>
</dbReference>